<name>A0A077ZUQ8_STYLE</name>
<reference evidence="3 4" key="1">
    <citation type="submission" date="2014-06" db="EMBL/GenBank/DDBJ databases">
        <authorList>
            <person name="Swart Estienne"/>
        </authorList>
    </citation>
    <scope>NUCLEOTIDE SEQUENCE [LARGE SCALE GENOMIC DNA]</scope>
    <source>
        <strain evidence="3 4">130c</strain>
    </source>
</reference>
<dbReference type="InParanoid" id="A0A077ZUQ8"/>
<feature type="transmembrane region" description="Helical" evidence="1">
    <location>
        <begin position="63"/>
        <end position="84"/>
    </location>
</feature>
<keyword evidence="1" id="KW-1133">Transmembrane helix</keyword>
<feature type="chain" id="PRO_5001728994" description="Transmembrane protein" evidence="2">
    <location>
        <begin position="19"/>
        <end position="182"/>
    </location>
</feature>
<keyword evidence="2" id="KW-0732">Signal</keyword>
<feature type="signal peptide" evidence="2">
    <location>
        <begin position="1"/>
        <end position="18"/>
    </location>
</feature>
<organism evidence="3 4">
    <name type="scientific">Stylonychia lemnae</name>
    <name type="common">Ciliate</name>
    <dbReference type="NCBI Taxonomy" id="5949"/>
    <lineage>
        <taxon>Eukaryota</taxon>
        <taxon>Sar</taxon>
        <taxon>Alveolata</taxon>
        <taxon>Ciliophora</taxon>
        <taxon>Intramacronucleata</taxon>
        <taxon>Spirotrichea</taxon>
        <taxon>Stichotrichia</taxon>
        <taxon>Sporadotrichida</taxon>
        <taxon>Oxytrichidae</taxon>
        <taxon>Stylonychinae</taxon>
        <taxon>Stylonychia</taxon>
    </lineage>
</organism>
<gene>
    <name evidence="3" type="primary">Contig1768.g1913</name>
    <name evidence="3" type="ORF">STYLEM_2617</name>
</gene>
<dbReference type="EMBL" id="CCKQ01002532">
    <property type="protein sequence ID" value="CDW73632.1"/>
    <property type="molecule type" value="Genomic_DNA"/>
</dbReference>
<evidence type="ECO:0008006" key="5">
    <source>
        <dbReference type="Google" id="ProtNLM"/>
    </source>
</evidence>
<evidence type="ECO:0000256" key="2">
    <source>
        <dbReference type="SAM" id="SignalP"/>
    </source>
</evidence>
<protein>
    <recommendedName>
        <fullName evidence="5">Transmembrane protein</fullName>
    </recommendedName>
</protein>
<dbReference type="Proteomes" id="UP000039865">
    <property type="component" value="Unassembled WGS sequence"/>
</dbReference>
<sequence length="182" mass="21058">MLILKFIIILHQILSISAICLRDERSDTNRCTGVACQETYQCEWFCSNGVCTNERPPVKVPDIVFILLGCFSFVIISLIIYFFCKRCKQNDEEIEEFQTYLETQRGQRDSIDMGGINNNSNIDFQANYSYERTLTTVQQNILEMQSNNKQRNKTQTSNLDHSGTLLENTQHSLNYVDDESDL</sequence>
<keyword evidence="1" id="KW-0812">Transmembrane</keyword>
<dbReference type="AlphaFoldDB" id="A0A077ZUQ8"/>
<evidence type="ECO:0000313" key="4">
    <source>
        <dbReference type="Proteomes" id="UP000039865"/>
    </source>
</evidence>
<evidence type="ECO:0000256" key="1">
    <source>
        <dbReference type="SAM" id="Phobius"/>
    </source>
</evidence>
<accession>A0A077ZUQ8</accession>
<keyword evidence="1" id="KW-0472">Membrane</keyword>
<keyword evidence="4" id="KW-1185">Reference proteome</keyword>
<evidence type="ECO:0000313" key="3">
    <source>
        <dbReference type="EMBL" id="CDW73632.1"/>
    </source>
</evidence>
<proteinExistence type="predicted"/>